<dbReference type="STRING" id="166486.ERS852572_01771"/>
<feature type="compositionally biased region" description="Acidic residues" evidence="1">
    <location>
        <begin position="276"/>
        <end position="297"/>
    </location>
</feature>
<keyword evidence="2" id="KW-1133">Transmembrane helix</keyword>
<keyword evidence="2" id="KW-0472">Membrane</keyword>
<evidence type="ECO:0000256" key="1">
    <source>
        <dbReference type="SAM" id="MobiDB-lite"/>
    </source>
</evidence>
<dbReference type="PANTHER" id="PTHR34408:SF1">
    <property type="entry name" value="GLYCOSYL HYDROLASE FAMILY 19 DOMAIN-CONTAINING PROTEIN HI_1415"/>
    <property type="match status" value="1"/>
</dbReference>
<feature type="transmembrane region" description="Helical" evidence="2">
    <location>
        <begin position="39"/>
        <end position="56"/>
    </location>
</feature>
<dbReference type="SMART" id="SM00287">
    <property type="entry name" value="SH3b"/>
    <property type="match status" value="2"/>
</dbReference>
<name>A0A173TYI9_9FIRM</name>
<accession>A0A173TYI9</accession>
<dbReference type="OrthoDB" id="1690999at2"/>
<gene>
    <name evidence="4" type="ORF">ERS852572_01771</name>
</gene>
<dbReference type="EMBL" id="CYXZ01000012">
    <property type="protein sequence ID" value="CUN07157.1"/>
    <property type="molecule type" value="Genomic_DNA"/>
</dbReference>
<evidence type="ECO:0000256" key="2">
    <source>
        <dbReference type="SAM" id="Phobius"/>
    </source>
</evidence>
<feature type="domain" description="SH3b" evidence="3">
    <location>
        <begin position="304"/>
        <end position="367"/>
    </location>
</feature>
<organism evidence="4 5">
    <name type="scientific">Roseburia intestinalis</name>
    <dbReference type="NCBI Taxonomy" id="166486"/>
    <lineage>
        <taxon>Bacteria</taxon>
        <taxon>Bacillati</taxon>
        <taxon>Bacillota</taxon>
        <taxon>Clostridia</taxon>
        <taxon>Lachnospirales</taxon>
        <taxon>Lachnospiraceae</taxon>
        <taxon>Roseburia</taxon>
    </lineage>
</organism>
<reference evidence="4 5" key="1">
    <citation type="submission" date="2015-09" db="EMBL/GenBank/DDBJ databases">
        <authorList>
            <consortium name="Pathogen Informatics"/>
        </authorList>
    </citation>
    <scope>NUCLEOTIDE SEQUENCE [LARGE SCALE GENOMIC DNA]</scope>
    <source>
        <strain evidence="4 5">2789STDY5834960</strain>
    </source>
</reference>
<dbReference type="RefSeq" id="WP_022112849.1">
    <property type="nucleotide sequence ID" value="NZ_JBGKEX010000003.1"/>
</dbReference>
<keyword evidence="2" id="KW-0812">Transmembrane</keyword>
<feature type="compositionally biased region" description="Basic and acidic residues" evidence="1">
    <location>
        <begin position="10"/>
        <end position="22"/>
    </location>
</feature>
<dbReference type="Pfam" id="PF08239">
    <property type="entry name" value="SH3_3"/>
    <property type="match status" value="2"/>
</dbReference>
<dbReference type="PROSITE" id="PS51781">
    <property type="entry name" value="SH3B"/>
    <property type="match status" value="2"/>
</dbReference>
<proteinExistence type="predicted"/>
<feature type="region of interest" description="Disordered" evidence="1">
    <location>
        <begin position="267"/>
        <end position="309"/>
    </location>
</feature>
<dbReference type="PaxDb" id="166486-ERS852572_01771"/>
<dbReference type="PANTHER" id="PTHR34408">
    <property type="entry name" value="FAMILY PROTEIN, PUTATIVE-RELATED"/>
    <property type="match status" value="1"/>
</dbReference>
<feature type="region of interest" description="Disordered" evidence="1">
    <location>
        <begin position="1"/>
        <end position="22"/>
    </location>
</feature>
<feature type="domain" description="SH3b" evidence="3">
    <location>
        <begin position="387"/>
        <end position="449"/>
    </location>
</feature>
<dbReference type="InterPro" id="IPR003646">
    <property type="entry name" value="SH3-like_bac-type"/>
</dbReference>
<dbReference type="Gene3D" id="2.30.30.40">
    <property type="entry name" value="SH3 Domains"/>
    <property type="match status" value="2"/>
</dbReference>
<protein>
    <submittedName>
        <fullName evidence="4">Uncharacterized protein conserved in bacteria</fullName>
    </submittedName>
</protein>
<dbReference type="AlphaFoldDB" id="A0A173TYI9"/>
<sequence length="449" mass="49355">MENTMASSNVDDKLKKDTENKETGNKETNKILTFIKQNVRYITAGVLFLAMVLILVKVGSPKQPQNGQNVAATEVASEASDDAKQEFEVDAHEDVNTLINQYYTAYAAGDTDTLSTIATPLSENEKSYISVFSQYVDAYQNIKCYTKQGLDASSYLVSVYVEVKFKDVDTVAPGLDFFYVRTNEDGSVYIDNLYSQYNLKIKENALDTSIQNLISEYEDSEDVNTLQKEVQGKYDTAIASDDKLSEMISTTIPNAITEWAGTIVSQNTETESTEQAPEETTESEQTETPEENTEQPAEDTPTQSEPDTVYAVDTVNVRAAADTESDKIGTLEKGTALTRTGTDGEWSVVNYNGQTGYIKTEYLTTKNSDSDSDNGGNEEQTTTSNFIAEGTVITLSDSINIRSGMSENDSKIGTAFSGEKVTVVMSYAEGWTKVTWNGQTGYIKTSLLQ</sequence>
<dbReference type="InterPro" id="IPR052354">
    <property type="entry name" value="Cell_Wall_Dynamics_Protein"/>
</dbReference>
<dbReference type="Proteomes" id="UP000095350">
    <property type="component" value="Unassembled WGS sequence"/>
</dbReference>
<evidence type="ECO:0000259" key="3">
    <source>
        <dbReference type="PROSITE" id="PS51781"/>
    </source>
</evidence>
<evidence type="ECO:0000313" key="4">
    <source>
        <dbReference type="EMBL" id="CUN07157.1"/>
    </source>
</evidence>
<evidence type="ECO:0000313" key="5">
    <source>
        <dbReference type="Proteomes" id="UP000095350"/>
    </source>
</evidence>